<evidence type="ECO:0000256" key="2">
    <source>
        <dbReference type="ARBA" id="ARBA00004623"/>
    </source>
</evidence>
<dbReference type="EMBL" id="AJIX01000013">
    <property type="protein sequence ID" value="KGR13590.1"/>
    <property type="molecule type" value="Genomic_DNA"/>
</dbReference>
<evidence type="ECO:0000256" key="10">
    <source>
        <dbReference type="ARBA" id="ARBA00024479"/>
    </source>
</evidence>
<keyword evidence="7" id="KW-0072">Autophagy</keyword>
<feature type="region of interest" description="Disordered" evidence="13">
    <location>
        <begin position="395"/>
        <end position="428"/>
    </location>
</feature>
<dbReference type="GO" id="GO:0061908">
    <property type="term" value="C:phagophore"/>
    <property type="evidence" value="ECO:0007669"/>
    <property type="project" value="TreeGrafter"/>
</dbReference>
<dbReference type="InterPro" id="IPR026849">
    <property type="entry name" value="ATG2"/>
</dbReference>
<dbReference type="GO" id="GO:0000045">
    <property type="term" value="P:autophagosome assembly"/>
    <property type="evidence" value="ECO:0007669"/>
    <property type="project" value="TreeGrafter"/>
</dbReference>
<dbReference type="Pfam" id="PF13329">
    <property type="entry name" value="ATG2_CAD"/>
    <property type="match status" value="1"/>
</dbReference>
<comment type="catalytic activity">
    <reaction evidence="11">
        <text>a 1,2-diacyl-sn-glycero-3-phosphoethanolamine(in) = a 1,2-diacyl-sn-glycero-3-phosphoethanolamine(out)</text>
        <dbReference type="Rhea" id="RHEA:38895"/>
        <dbReference type="ChEBI" id="CHEBI:64612"/>
    </reaction>
</comment>
<evidence type="ECO:0000256" key="7">
    <source>
        <dbReference type="ARBA" id="ARBA00023006"/>
    </source>
</evidence>
<evidence type="ECO:0000313" key="14">
    <source>
        <dbReference type="EMBL" id="KGR13590.1"/>
    </source>
</evidence>
<feature type="region of interest" description="Disordered" evidence="13">
    <location>
        <begin position="230"/>
        <end position="283"/>
    </location>
</feature>
<evidence type="ECO:0000256" key="1">
    <source>
        <dbReference type="ARBA" id="ARBA00004406"/>
    </source>
</evidence>
<feature type="compositionally biased region" description="Acidic residues" evidence="13">
    <location>
        <begin position="412"/>
        <end position="424"/>
    </location>
</feature>
<dbReference type="GO" id="GO:0005789">
    <property type="term" value="C:endoplasmic reticulum membrane"/>
    <property type="evidence" value="ECO:0007669"/>
    <property type="project" value="UniProtKB-SubCell"/>
</dbReference>
<dbReference type="PANTHER" id="PTHR13190:SF1">
    <property type="entry name" value="AUTOPHAGY-RELATED 2, ISOFORM A"/>
    <property type="match status" value="1"/>
</dbReference>
<feature type="compositionally biased region" description="Acidic residues" evidence="13">
    <location>
        <begin position="137"/>
        <end position="147"/>
    </location>
</feature>
<feature type="region of interest" description="Disordered" evidence="13">
    <location>
        <begin position="1157"/>
        <end position="1177"/>
    </location>
</feature>
<evidence type="ECO:0000313" key="15">
    <source>
        <dbReference type="Proteomes" id="UP000030161"/>
    </source>
</evidence>
<accession>A0AB34PU89</accession>
<feature type="compositionally biased region" description="Acidic residues" evidence="13">
    <location>
        <begin position="270"/>
        <end position="280"/>
    </location>
</feature>
<evidence type="ECO:0000256" key="3">
    <source>
        <dbReference type="ARBA" id="ARBA00009714"/>
    </source>
</evidence>
<keyword evidence="8" id="KW-0445">Lipid transport</keyword>
<keyword evidence="5" id="KW-0813">Transport</keyword>
<evidence type="ECO:0000256" key="11">
    <source>
        <dbReference type="ARBA" id="ARBA00024615"/>
    </source>
</evidence>
<evidence type="ECO:0000256" key="4">
    <source>
        <dbReference type="ARBA" id="ARBA00018070"/>
    </source>
</evidence>
<dbReference type="GO" id="GO:0043495">
    <property type="term" value="F:protein-membrane adaptor activity"/>
    <property type="evidence" value="ECO:0007669"/>
    <property type="project" value="TreeGrafter"/>
</dbReference>
<evidence type="ECO:0000256" key="5">
    <source>
        <dbReference type="ARBA" id="ARBA00022448"/>
    </source>
</evidence>
<dbReference type="GO" id="GO:0032266">
    <property type="term" value="F:phosphatidylinositol-3-phosphate binding"/>
    <property type="evidence" value="ECO:0007669"/>
    <property type="project" value="TreeGrafter"/>
</dbReference>
<comment type="subcellular location">
    <subcellularLocation>
        <location evidence="1">Endoplasmic reticulum membrane</location>
        <topology evidence="1">Peripheral membrane protein</topology>
    </subcellularLocation>
    <subcellularLocation>
        <location evidence="2">Preautophagosomal structure membrane</location>
        <topology evidence="2">Peripheral membrane protein</topology>
    </subcellularLocation>
</comment>
<feature type="region of interest" description="Disordered" evidence="13">
    <location>
        <begin position="1614"/>
        <end position="1647"/>
    </location>
</feature>
<comment type="catalytic activity">
    <reaction evidence="10">
        <text>a 1,2-diacyl-sn-glycero-3-phospho-L-serine(in) = a 1,2-diacyl-sn-glycero-3-phospho-L-serine(out)</text>
        <dbReference type="Rhea" id="RHEA:38663"/>
        <dbReference type="ChEBI" id="CHEBI:57262"/>
    </reaction>
</comment>
<evidence type="ECO:0000256" key="8">
    <source>
        <dbReference type="ARBA" id="ARBA00023055"/>
    </source>
</evidence>
<feature type="region of interest" description="Disordered" evidence="13">
    <location>
        <begin position="309"/>
        <end position="328"/>
    </location>
</feature>
<feature type="compositionally biased region" description="Polar residues" evidence="13">
    <location>
        <begin position="250"/>
        <end position="262"/>
    </location>
</feature>
<proteinExistence type="inferred from homology"/>
<evidence type="ECO:0000256" key="9">
    <source>
        <dbReference type="ARBA" id="ARBA00023136"/>
    </source>
</evidence>
<dbReference type="GO" id="GO:0061709">
    <property type="term" value="P:reticulophagy"/>
    <property type="evidence" value="ECO:0007669"/>
    <property type="project" value="TreeGrafter"/>
</dbReference>
<reference evidence="14 15" key="1">
    <citation type="submission" date="2013-12" db="EMBL/GenBank/DDBJ databases">
        <title>The Genome Sequence of Candida albicans P78048.</title>
        <authorList>
            <consortium name="The Broad Institute Genome Sequencing Platform"/>
            <consortium name="The Broad Institute Genome Sequencing Center for Infectious Disease"/>
            <person name="Cuomo C."/>
            <person name="Bennett R."/>
            <person name="Hirakawa M."/>
            <person name="Noverr M."/>
            <person name="Mitchell A."/>
            <person name="Young S.K."/>
            <person name="Zeng Q."/>
            <person name="Gargeya S."/>
            <person name="Fitzgerald M."/>
            <person name="Abouelleil A."/>
            <person name="Alvarado L."/>
            <person name="Berlin A.M."/>
            <person name="Chapman S.B."/>
            <person name="Dewar J."/>
            <person name="Goldberg J."/>
            <person name="Griggs A."/>
            <person name="Gujja S."/>
            <person name="Hansen M."/>
            <person name="Howarth C."/>
            <person name="Imamovic A."/>
            <person name="Larimer J."/>
            <person name="McCowan C."/>
            <person name="Murphy C."/>
            <person name="Pearson M."/>
            <person name="Priest M."/>
            <person name="Roberts A."/>
            <person name="Saif S."/>
            <person name="Shea T."/>
            <person name="Sykes S."/>
            <person name="Wortman J."/>
            <person name="Nusbaum C."/>
            <person name="Birren B."/>
        </authorList>
    </citation>
    <scope>NUCLEOTIDE SEQUENCE [LARGE SCALE GENOMIC DNA]</scope>
    <source>
        <strain evidence="14 15">P78048</strain>
    </source>
</reference>
<dbReference type="GO" id="GO:0000422">
    <property type="term" value="P:autophagy of mitochondrion"/>
    <property type="evidence" value="ECO:0007669"/>
    <property type="project" value="TreeGrafter"/>
</dbReference>
<dbReference type="GO" id="GO:0061723">
    <property type="term" value="P:glycophagy"/>
    <property type="evidence" value="ECO:0007669"/>
    <property type="project" value="TreeGrafter"/>
</dbReference>
<name>A0AB34PU89_CANAX</name>
<keyword evidence="9" id="KW-0472">Membrane</keyword>
<feature type="compositionally biased region" description="Acidic residues" evidence="13">
    <location>
        <begin position="1732"/>
        <end position="1741"/>
    </location>
</feature>
<dbReference type="PANTHER" id="PTHR13190">
    <property type="entry name" value="AUTOPHAGY-RELATED 2, ISOFORM A"/>
    <property type="match status" value="1"/>
</dbReference>
<gene>
    <name evidence="14" type="ORF">MG3_02018</name>
</gene>
<evidence type="ECO:0000256" key="12">
    <source>
        <dbReference type="ARBA" id="ARBA00024631"/>
    </source>
</evidence>
<feature type="compositionally biased region" description="Polar residues" evidence="13">
    <location>
        <begin position="122"/>
        <end position="131"/>
    </location>
</feature>
<feature type="compositionally biased region" description="Low complexity" evidence="13">
    <location>
        <begin position="1157"/>
        <end position="1170"/>
    </location>
</feature>
<comment type="similarity">
    <text evidence="3">Belongs to the ATG2 family.</text>
</comment>
<comment type="caution">
    <text evidence="14">The sequence shown here is derived from an EMBL/GenBank/DDBJ whole genome shotgun (WGS) entry which is preliminary data.</text>
</comment>
<dbReference type="GO" id="GO:0034045">
    <property type="term" value="C:phagophore assembly site membrane"/>
    <property type="evidence" value="ECO:0007669"/>
    <property type="project" value="UniProtKB-SubCell"/>
</dbReference>
<feature type="region of interest" description="Disordered" evidence="13">
    <location>
        <begin position="1719"/>
        <end position="1741"/>
    </location>
</feature>
<evidence type="ECO:0000256" key="13">
    <source>
        <dbReference type="SAM" id="MobiDB-lite"/>
    </source>
</evidence>
<feature type="region of interest" description="Disordered" evidence="13">
    <location>
        <begin position="122"/>
        <end position="167"/>
    </location>
</feature>
<dbReference type="GO" id="GO:0034727">
    <property type="term" value="P:piecemeal microautophagy of the nucleus"/>
    <property type="evidence" value="ECO:0007669"/>
    <property type="project" value="TreeGrafter"/>
</dbReference>
<protein>
    <recommendedName>
        <fullName evidence="4">Autophagy-related protein 2</fullName>
    </recommendedName>
</protein>
<dbReference type="Proteomes" id="UP000030161">
    <property type="component" value="Unassembled WGS sequence"/>
</dbReference>
<evidence type="ECO:0000256" key="6">
    <source>
        <dbReference type="ARBA" id="ARBA00022824"/>
    </source>
</evidence>
<feature type="compositionally biased region" description="Polar residues" evidence="13">
    <location>
        <begin position="1621"/>
        <end position="1639"/>
    </location>
</feature>
<comment type="catalytic activity">
    <reaction evidence="12">
        <text>a 1,2-diacyl-sn-glycero-3-phosphocholine(in) = a 1,2-diacyl-sn-glycero-3-phosphocholine(out)</text>
        <dbReference type="Rhea" id="RHEA:38571"/>
        <dbReference type="ChEBI" id="CHEBI:57643"/>
    </reaction>
</comment>
<sequence length="1856" mass="207421">MIPQWIPQNIQKRLLLYVLQQLSLFSEIDLPNLEEVSLNNIILKDVALDPEKVGKLPGCNLRYGQIGSLELTTISGISGVNIDVNDAEIVISPDFDIDENMTNQVAFSLAQSTANLANTIMLNTNDGSDMNETSDPTSEDDDEDDIDDKITKPIPPKRRTSSVTGNKTTALGGVMQKAVEIALSRLSIKINSLKIKIVSDLTDLQMEVDSVSINSTNGTRTVSIKGVKLRTLKPNVNPGEGFQSGHAPQKKQQGSDNDSPTDANKHGSENDNDDDDDDYGNESLMDSMVFSHEEASSIYMSATSRSFEKSAASGIPGEVDNKATDKEDYSEDPPIIFYMDDCTIEFDGLSTISNLEIEVGNINLAFTPLTPTLVSIFQGVAKSLKIKYYQQKKKTKSRSAQRNEKFPQYTNDNDEIPEDQSESDDASHEPFFNRFKVNSFVISATSALSENGLFANKNGINIIFFNINIKQKNELLLYGGVETFKIIRFEDDNTYEIFHFDKPQSAPSSAPSYSGSNDVAGTSSSLSSSTGSATSKADIRFEVFKKSEESDDLEVTVLMAKSAHFNFDLQSLLILSNFAKAVSSIYDEYGLLKSVIDKLDTRDKKWSGGTNNSKMSSKSEFILQTATIFVNFIISDDCQLQLIVFPIKFNLRQEQLTISKILLNCTNGDTQVEGVIILTDVSLITKNQEFRAYFQSTNTTTSANTHPLPRKTTMNSKLSVIVQKFSSNVSMDKLKFIGEKLKNFSNEFIERSPTQSNSLENSFLNEPVERQRLESSLHMNSSLFSTRRPGRRLGLGFNNSPSVFLGSTRVTLASFQVCFKEATFNITDVFPKFGNFSVQMSDISFYKLKNDILGHILSVSVQRKKGDLVENLIHQYQDLSPNSLEFPLLSIKCKLGDKTTKIEITARNLVLEYYTNWLLLMDKEESIIDAVEEEIIEKVTPSQHSSSQNKLDIRYSMYDCMVGLTPGRLSCKSYLIIGKGDSDISFGVDQFYVKCSFRNISMVLIDDTKNILPFSEPSTSSSSSSSSATRQTPYVYIQPLDYYSKLGYIHLGLINVAHVGITFNTDIEALKDRNEKLGIKDSLTFVDLKTNLDECQFNLCADTANTLIQLVNDLKLPLNFKDEDKMKVDFADGINVMQGIDQNIFKGLTETLTELNLNGTENGSTSESSSQEASSLMFEEGHFDRGNRSLYDNSHVDPLHININLSKVKIYLHDGYDWKDTRKAIRGAVKNFETAQTAKTVAKEKEKKRKVEFETRDIEVQEDVFQETLFQSIHVVAPRNQNARDMATSINLDLQNDKDGESRDVSTANSGKSYKNLKLRRSAKHKLLFDLKSIEVGVNVYSTRDPRRDKTDENMKYELLNFIELRVGTVDIYDNVSTSTWNKFLSYMNILGDREIGTSMVKVSILNVRPDPAMVSGEAIMNVSVLPLRLHIDQDALDFLVRFFEFKDERFELPPDEMVYIQKFEISSIKLKLDYKPKKVDYAGLRSGKAGEFANFFTLDGSTLTLPKVKLFGIPGAPKIGIGLGRAWLPVFQSTQVIGIISGVSPLRSVVNIGGGFKDLVAIPISEYKKDGRLWRSIQKGTVSFAKTTGYEILNLGVKLASGTQVLLEQGEEMLGGEGSSVRSPNLGGSDNRRNSNASDELPVEVAKPKSQNNLLVSSQILNKASTKIETHSYDTKKLYSNIELDDEDMDDNRINGINKELLSKSIFLLAPAEEKLAKLQPHTKGNHEGLTEEEEDEDEDEEYQLYAYEDEEELQEKLVSLYSNQPETIEQGLKSAYKSLGTNFKLTKKQLLKLRRELAETDTIQDSMVTVLKNSPIILMRPLIGSTEAVSKLLMGVGNQIDGKKLVEKKDKYPT</sequence>
<keyword evidence="6" id="KW-0256">Endoplasmic reticulum</keyword>
<organism evidence="14 15">
    <name type="scientific">Candida albicans P78048</name>
    <dbReference type="NCBI Taxonomy" id="1094989"/>
    <lineage>
        <taxon>Eukaryota</taxon>
        <taxon>Fungi</taxon>
        <taxon>Dikarya</taxon>
        <taxon>Ascomycota</taxon>
        <taxon>Saccharomycotina</taxon>
        <taxon>Pichiomycetes</taxon>
        <taxon>Debaryomycetaceae</taxon>
        <taxon>Candida/Lodderomyces clade</taxon>
        <taxon>Candida</taxon>
    </lineage>
</organism>
<dbReference type="GO" id="GO:0006869">
    <property type="term" value="P:lipid transport"/>
    <property type="evidence" value="ECO:0007669"/>
    <property type="project" value="UniProtKB-KW"/>
</dbReference>